<name>A0A0V1N561_9BILA</name>
<reference evidence="1 2" key="1">
    <citation type="submission" date="2015-01" db="EMBL/GenBank/DDBJ databases">
        <title>Evolution of Trichinella species and genotypes.</title>
        <authorList>
            <person name="Korhonen P.K."/>
            <person name="Edoardo P."/>
            <person name="Giuseppe L.R."/>
            <person name="Gasser R.B."/>
        </authorList>
    </citation>
    <scope>NUCLEOTIDE SEQUENCE [LARGE SCALE GENOMIC DNA]</scope>
    <source>
        <strain evidence="1">ISS1980</strain>
    </source>
</reference>
<protein>
    <submittedName>
        <fullName evidence="1">Uncharacterized protein</fullName>
    </submittedName>
</protein>
<dbReference type="AlphaFoldDB" id="A0A0V1N561"/>
<dbReference type="EMBL" id="JYDO01000009">
    <property type="protein sequence ID" value="KRZ78917.1"/>
    <property type="molecule type" value="Genomic_DNA"/>
</dbReference>
<sequence>MNLLIKVMHSILQFNANVLSLFTPTTVQSEVTAFFLVFWNVQEADTVVLLVSMMIYGKLWSLLCHHLPDQVSMKASPNGRRV</sequence>
<evidence type="ECO:0000313" key="1">
    <source>
        <dbReference type="EMBL" id="KRZ78917.1"/>
    </source>
</evidence>
<comment type="caution">
    <text evidence="1">The sequence shown here is derived from an EMBL/GenBank/DDBJ whole genome shotgun (WGS) entry which is preliminary data.</text>
</comment>
<gene>
    <name evidence="1" type="ORF">T10_7121</name>
</gene>
<dbReference type="OrthoDB" id="5940119at2759"/>
<accession>A0A0V1N561</accession>
<proteinExistence type="predicted"/>
<organism evidence="1 2">
    <name type="scientific">Trichinella papuae</name>
    <dbReference type="NCBI Taxonomy" id="268474"/>
    <lineage>
        <taxon>Eukaryota</taxon>
        <taxon>Metazoa</taxon>
        <taxon>Ecdysozoa</taxon>
        <taxon>Nematoda</taxon>
        <taxon>Enoplea</taxon>
        <taxon>Dorylaimia</taxon>
        <taxon>Trichinellida</taxon>
        <taxon>Trichinellidae</taxon>
        <taxon>Trichinella</taxon>
    </lineage>
</organism>
<evidence type="ECO:0000313" key="2">
    <source>
        <dbReference type="Proteomes" id="UP000054843"/>
    </source>
</evidence>
<dbReference type="Proteomes" id="UP000054843">
    <property type="component" value="Unassembled WGS sequence"/>
</dbReference>
<feature type="non-terminal residue" evidence="1">
    <location>
        <position position="82"/>
    </location>
</feature>
<keyword evidence="2" id="KW-1185">Reference proteome</keyword>